<feature type="region of interest" description="Disordered" evidence="8">
    <location>
        <begin position="107"/>
        <end position="130"/>
    </location>
</feature>
<dbReference type="Proteomes" id="UP000887575">
    <property type="component" value="Unassembled WGS sequence"/>
</dbReference>
<protein>
    <submittedName>
        <fullName evidence="12">RING-type domain-containing protein</fullName>
    </submittedName>
</protein>
<dbReference type="Gene3D" id="1.20.120.1750">
    <property type="match status" value="1"/>
</dbReference>
<dbReference type="InterPro" id="IPR044066">
    <property type="entry name" value="TRIAD_supradom"/>
</dbReference>
<evidence type="ECO:0000256" key="3">
    <source>
        <dbReference type="ARBA" id="ARBA00022723"/>
    </source>
</evidence>
<keyword evidence="11" id="KW-1185">Reference proteome</keyword>
<feature type="domain" description="CUE" evidence="9">
    <location>
        <begin position="27"/>
        <end position="68"/>
    </location>
</feature>
<dbReference type="GO" id="GO:0043130">
    <property type="term" value="F:ubiquitin binding"/>
    <property type="evidence" value="ECO:0007669"/>
    <property type="project" value="InterPro"/>
</dbReference>
<reference evidence="12" key="1">
    <citation type="submission" date="2024-02" db="UniProtKB">
        <authorList>
            <consortium name="WormBaseParasite"/>
        </authorList>
    </citation>
    <scope>IDENTIFICATION</scope>
</reference>
<dbReference type="PANTHER" id="PTHR22770">
    <property type="entry name" value="UBIQUITIN CONJUGATING ENZYME 7 INTERACTING PROTEIN-RELATED"/>
    <property type="match status" value="1"/>
</dbReference>
<keyword evidence="2" id="KW-0808">Transferase</keyword>
<dbReference type="SMART" id="SM00546">
    <property type="entry name" value="CUE"/>
    <property type="match status" value="1"/>
</dbReference>
<evidence type="ECO:0000256" key="6">
    <source>
        <dbReference type="ARBA" id="ARBA00022786"/>
    </source>
</evidence>
<sequence length="568" mass="65181">MLKANPMMQANEEQNWDDIIAVINDDQFETRVKQMKDIFPQLPKDIIENHVKNYEFDHAMEKLLAIAVQYDETTPGSSRRWQEDPSMHTGSSVELIDNLVYIGDDMPSSSRAQKLDPGPSGSRLFAPAPPKSQEPLLLELPKDMDLKAWNEEQVAENLWAELIRRSQFVHRVKPTRTVSEVHEMKMFLRDNFPQIRMPVIHTLAEIQDFYQCMLILKLAMLGWEQRLVESKHKFIPKALTPALCSADRIASRSGEADLHTVIKIPPLCEQIWRNYLEIINFDYTKQLLQLTRFDCPVCYDTFDNTDAILCTAFDRTSELRGYGHTFCAQCVRHHAIALTTEMSIGPGGLGVKCLEHECDGIVLSAHVVPHLSETELLVFTKRQDEEAIRCAKLENVESCQQCSFVAEILTSKEENLVFVCQNPKCGHQHCRLCAKPYNDKHKGRKCNEILTVNDVERMKKEEELTLLMIRKCANCGLSFQRDSGCNKMTCPSCKTTQCYVCRQSNIGYDHFGGKGRCQMHTNDREIHNRDEKNAARIHSQCGRECQSERRGSPQVLLIAQQQQQQQRH</sequence>
<dbReference type="PROSITE" id="PS51140">
    <property type="entry name" value="CUE"/>
    <property type="match status" value="1"/>
</dbReference>
<dbReference type="AlphaFoldDB" id="A0AAF3J2P1"/>
<proteinExistence type="predicted"/>
<evidence type="ECO:0000256" key="1">
    <source>
        <dbReference type="ARBA" id="ARBA00004906"/>
    </source>
</evidence>
<dbReference type="PROSITE" id="PS51873">
    <property type="entry name" value="TRIAD"/>
    <property type="match status" value="1"/>
</dbReference>
<evidence type="ECO:0000259" key="10">
    <source>
        <dbReference type="PROSITE" id="PS51873"/>
    </source>
</evidence>
<organism evidence="11 12">
    <name type="scientific">Mesorhabditis belari</name>
    <dbReference type="NCBI Taxonomy" id="2138241"/>
    <lineage>
        <taxon>Eukaryota</taxon>
        <taxon>Metazoa</taxon>
        <taxon>Ecdysozoa</taxon>
        <taxon>Nematoda</taxon>
        <taxon>Chromadorea</taxon>
        <taxon>Rhabditida</taxon>
        <taxon>Rhabditina</taxon>
        <taxon>Rhabditomorpha</taxon>
        <taxon>Rhabditoidea</taxon>
        <taxon>Rhabditidae</taxon>
        <taxon>Mesorhabditinae</taxon>
        <taxon>Mesorhabditis</taxon>
    </lineage>
</organism>
<dbReference type="PANTHER" id="PTHR22770:SF47">
    <property type="entry name" value="E3 UBIQUITIN-PROTEIN LIGASE RNF216"/>
    <property type="match status" value="1"/>
</dbReference>
<evidence type="ECO:0000256" key="5">
    <source>
        <dbReference type="ARBA" id="ARBA00022771"/>
    </source>
</evidence>
<dbReference type="InterPro" id="IPR047546">
    <property type="entry name" value="Rcat_RBR_RNF216"/>
</dbReference>
<evidence type="ECO:0000259" key="9">
    <source>
        <dbReference type="PROSITE" id="PS51140"/>
    </source>
</evidence>
<dbReference type="GO" id="GO:0016740">
    <property type="term" value="F:transferase activity"/>
    <property type="evidence" value="ECO:0007669"/>
    <property type="project" value="UniProtKB-KW"/>
</dbReference>
<keyword evidence="4" id="KW-0677">Repeat</keyword>
<dbReference type="CDD" id="cd14279">
    <property type="entry name" value="CUE"/>
    <property type="match status" value="1"/>
</dbReference>
<evidence type="ECO:0000256" key="7">
    <source>
        <dbReference type="ARBA" id="ARBA00022833"/>
    </source>
</evidence>
<keyword evidence="7" id="KW-0862">Zinc</keyword>
<comment type="pathway">
    <text evidence="1">Protein modification; protein ubiquitination.</text>
</comment>
<dbReference type="Pfam" id="PF26200">
    <property type="entry name" value="Rcat_RNF216"/>
    <property type="match status" value="1"/>
</dbReference>
<evidence type="ECO:0000256" key="2">
    <source>
        <dbReference type="ARBA" id="ARBA00022679"/>
    </source>
</evidence>
<evidence type="ECO:0000313" key="11">
    <source>
        <dbReference type="Proteomes" id="UP000887575"/>
    </source>
</evidence>
<evidence type="ECO:0000256" key="4">
    <source>
        <dbReference type="ARBA" id="ARBA00022737"/>
    </source>
</evidence>
<dbReference type="CDD" id="cd20353">
    <property type="entry name" value="Rcat_RBR_RNF216"/>
    <property type="match status" value="1"/>
</dbReference>
<keyword evidence="6" id="KW-0833">Ubl conjugation pathway</keyword>
<dbReference type="WBParaSite" id="MBELARI_LOCUS12446">
    <property type="protein sequence ID" value="MBELARI_LOCUS12446"/>
    <property type="gene ID" value="MBELARI_LOCUS12446"/>
</dbReference>
<dbReference type="GO" id="GO:0008270">
    <property type="term" value="F:zinc ion binding"/>
    <property type="evidence" value="ECO:0007669"/>
    <property type="project" value="UniProtKB-KW"/>
</dbReference>
<keyword evidence="3" id="KW-0479">Metal-binding</keyword>
<evidence type="ECO:0000256" key="8">
    <source>
        <dbReference type="SAM" id="MobiDB-lite"/>
    </source>
</evidence>
<dbReference type="InterPro" id="IPR003892">
    <property type="entry name" value="CUE"/>
</dbReference>
<evidence type="ECO:0000313" key="12">
    <source>
        <dbReference type="WBParaSite" id="MBELARI_LOCUS12446"/>
    </source>
</evidence>
<feature type="domain" description="RING-type" evidence="10">
    <location>
        <begin position="291"/>
        <end position="521"/>
    </location>
</feature>
<accession>A0AAF3J2P1</accession>
<dbReference type="SUPFAM" id="SSF57850">
    <property type="entry name" value="RING/U-box"/>
    <property type="match status" value="2"/>
</dbReference>
<keyword evidence="5" id="KW-0863">Zinc-finger</keyword>
<dbReference type="InterPro" id="IPR051628">
    <property type="entry name" value="LUBAC_E3_Ligases"/>
</dbReference>
<name>A0AAF3J2P1_9BILA</name>